<dbReference type="PROSITE" id="PS50850">
    <property type="entry name" value="MFS"/>
    <property type="match status" value="1"/>
</dbReference>
<evidence type="ECO:0000256" key="2">
    <source>
        <dbReference type="ARBA" id="ARBA00007520"/>
    </source>
</evidence>
<feature type="transmembrane region" description="Helical" evidence="6">
    <location>
        <begin position="502"/>
        <end position="521"/>
    </location>
</feature>
<feature type="transmembrane region" description="Helical" evidence="6">
    <location>
        <begin position="330"/>
        <end position="350"/>
    </location>
</feature>
<dbReference type="Gene3D" id="1.20.1720.10">
    <property type="entry name" value="Multidrug resistance protein D"/>
    <property type="match status" value="1"/>
</dbReference>
<evidence type="ECO:0000256" key="4">
    <source>
        <dbReference type="ARBA" id="ARBA00022989"/>
    </source>
</evidence>
<dbReference type="OrthoDB" id="10021397at2759"/>
<evidence type="ECO:0000256" key="5">
    <source>
        <dbReference type="ARBA" id="ARBA00023136"/>
    </source>
</evidence>
<dbReference type="AlphaFoldDB" id="A0A9P8YI26"/>
<dbReference type="SUPFAM" id="SSF103473">
    <property type="entry name" value="MFS general substrate transporter"/>
    <property type="match status" value="1"/>
</dbReference>
<sequence>MDGSSGDTHHIGHVDLERRESHRTPLSRIQIISVMAPLAAGVFIASLDITIIVTALPEIASHFDSSQIYTWTGSSYALSHASTTTLWSMISDIWGRKPILFCALGAFFAGSIICAFVDDVKGFIAGRALQGAGAGGLTTMANICISDLFSLRERGLYFGILSVVMAFASGIGPSLGGVFTERLSWQWCFYINLPISALAFVLLLASLPLQNPKTPIWQGLKAIDWLGTLLVTSGTLMFLLGLTFGGVEYPWSSITVVSLAVAGIVVIGLFLLTEWKLAKYPMVPLNIFRSGSSVASFAICFSHGIVLMGVGFYVPLYFQAVLATGPLLAGVYVLPYVISVAGGAACTGVYIQRSGTYIVPVYLGLAMTILGSGLMIDLEQDYNWVKIVLYQIAAGIGLGINFEPALISLQAATHPDDIAAATSTFAFVRSLSTAISIVIGGVLFQNQMQDKANALIASLGQAGYTEYQGSDVLANIYVIDKLPQYQQVVIRSAVHESLTGVWIMYTAFAGLGALAGIFVAVHPLSNIHKSVVLGLPGKQGSFKSVAGNGPSEDNDK</sequence>
<proteinExistence type="inferred from homology"/>
<evidence type="ECO:0000313" key="9">
    <source>
        <dbReference type="Proteomes" id="UP000756346"/>
    </source>
</evidence>
<name>A0A9P8YI26_9PEZI</name>
<feature type="domain" description="Major facilitator superfamily (MFS) profile" evidence="7">
    <location>
        <begin position="34"/>
        <end position="486"/>
    </location>
</feature>
<reference evidence="8" key="1">
    <citation type="journal article" date="2021" name="Nat. Commun.">
        <title>Genetic determinants of endophytism in the Arabidopsis root mycobiome.</title>
        <authorList>
            <person name="Mesny F."/>
            <person name="Miyauchi S."/>
            <person name="Thiergart T."/>
            <person name="Pickel B."/>
            <person name="Atanasova L."/>
            <person name="Karlsson M."/>
            <person name="Huettel B."/>
            <person name="Barry K.W."/>
            <person name="Haridas S."/>
            <person name="Chen C."/>
            <person name="Bauer D."/>
            <person name="Andreopoulos W."/>
            <person name="Pangilinan J."/>
            <person name="LaButti K."/>
            <person name="Riley R."/>
            <person name="Lipzen A."/>
            <person name="Clum A."/>
            <person name="Drula E."/>
            <person name="Henrissat B."/>
            <person name="Kohler A."/>
            <person name="Grigoriev I.V."/>
            <person name="Martin F.M."/>
            <person name="Hacquard S."/>
        </authorList>
    </citation>
    <scope>NUCLEOTIDE SEQUENCE</scope>
    <source>
        <strain evidence="8">MPI-CAGE-CH-0230</strain>
    </source>
</reference>
<feature type="transmembrane region" description="Helical" evidence="6">
    <location>
        <begin position="418"/>
        <end position="444"/>
    </location>
</feature>
<accession>A0A9P8YI26</accession>
<organism evidence="8 9">
    <name type="scientific">Microdochium trichocladiopsis</name>
    <dbReference type="NCBI Taxonomy" id="1682393"/>
    <lineage>
        <taxon>Eukaryota</taxon>
        <taxon>Fungi</taxon>
        <taxon>Dikarya</taxon>
        <taxon>Ascomycota</taxon>
        <taxon>Pezizomycotina</taxon>
        <taxon>Sordariomycetes</taxon>
        <taxon>Xylariomycetidae</taxon>
        <taxon>Xylariales</taxon>
        <taxon>Microdochiaceae</taxon>
        <taxon>Microdochium</taxon>
    </lineage>
</organism>
<feature type="transmembrane region" description="Helical" evidence="6">
    <location>
        <begin position="68"/>
        <end position="87"/>
    </location>
</feature>
<dbReference type="GO" id="GO:0022857">
    <property type="term" value="F:transmembrane transporter activity"/>
    <property type="evidence" value="ECO:0007669"/>
    <property type="project" value="InterPro"/>
</dbReference>
<evidence type="ECO:0000313" key="8">
    <source>
        <dbReference type="EMBL" id="KAH7040403.1"/>
    </source>
</evidence>
<evidence type="ECO:0000256" key="1">
    <source>
        <dbReference type="ARBA" id="ARBA00004141"/>
    </source>
</evidence>
<dbReference type="Pfam" id="PF07690">
    <property type="entry name" value="MFS_1"/>
    <property type="match status" value="1"/>
</dbReference>
<keyword evidence="4 6" id="KW-1133">Transmembrane helix</keyword>
<protein>
    <submittedName>
        <fullName evidence="8">Major facilitator superfamily domain-containing protein</fullName>
    </submittedName>
</protein>
<evidence type="ECO:0000256" key="6">
    <source>
        <dbReference type="SAM" id="Phobius"/>
    </source>
</evidence>
<dbReference type="GO" id="GO:0005886">
    <property type="term" value="C:plasma membrane"/>
    <property type="evidence" value="ECO:0007669"/>
    <property type="project" value="TreeGrafter"/>
</dbReference>
<feature type="transmembrane region" description="Helical" evidence="6">
    <location>
        <begin position="31"/>
        <end position="56"/>
    </location>
</feature>
<dbReference type="Proteomes" id="UP000756346">
    <property type="component" value="Unassembled WGS sequence"/>
</dbReference>
<dbReference type="EMBL" id="JAGTJQ010000001">
    <property type="protein sequence ID" value="KAH7040403.1"/>
    <property type="molecule type" value="Genomic_DNA"/>
</dbReference>
<feature type="transmembrane region" description="Helical" evidence="6">
    <location>
        <begin position="184"/>
        <end position="205"/>
    </location>
</feature>
<evidence type="ECO:0000256" key="3">
    <source>
        <dbReference type="ARBA" id="ARBA00022692"/>
    </source>
</evidence>
<feature type="transmembrane region" description="Helical" evidence="6">
    <location>
        <begin position="225"/>
        <end position="245"/>
    </location>
</feature>
<dbReference type="CDD" id="cd17502">
    <property type="entry name" value="MFS_Azr1_MDR_like"/>
    <property type="match status" value="1"/>
</dbReference>
<keyword evidence="5 6" id="KW-0472">Membrane</keyword>
<dbReference type="RefSeq" id="XP_046018458.1">
    <property type="nucleotide sequence ID" value="XM_046159986.1"/>
</dbReference>
<feature type="transmembrane region" description="Helical" evidence="6">
    <location>
        <begin position="294"/>
        <end position="318"/>
    </location>
</feature>
<feature type="transmembrane region" description="Helical" evidence="6">
    <location>
        <begin position="156"/>
        <end position="178"/>
    </location>
</feature>
<keyword evidence="3 6" id="KW-0812">Transmembrane</keyword>
<comment type="caution">
    <text evidence="8">The sequence shown here is derived from an EMBL/GenBank/DDBJ whole genome shotgun (WGS) entry which is preliminary data.</text>
</comment>
<dbReference type="PRINTS" id="PR01036">
    <property type="entry name" value="TCRTETB"/>
</dbReference>
<dbReference type="InterPro" id="IPR020846">
    <property type="entry name" value="MFS_dom"/>
</dbReference>
<evidence type="ECO:0000259" key="7">
    <source>
        <dbReference type="PROSITE" id="PS50850"/>
    </source>
</evidence>
<keyword evidence="9" id="KW-1185">Reference proteome</keyword>
<feature type="transmembrane region" description="Helical" evidence="6">
    <location>
        <begin position="251"/>
        <end position="273"/>
    </location>
</feature>
<dbReference type="InterPro" id="IPR011701">
    <property type="entry name" value="MFS"/>
</dbReference>
<dbReference type="PANTHER" id="PTHR23501">
    <property type="entry name" value="MAJOR FACILITATOR SUPERFAMILY"/>
    <property type="match status" value="1"/>
</dbReference>
<dbReference type="PANTHER" id="PTHR23501:SF102">
    <property type="entry name" value="DRUG TRANSPORTER, PUTATIVE (AFU_ORTHOLOGUE AFUA_3G08530)-RELATED"/>
    <property type="match status" value="1"/>
</dbReference>
<comment type="subcellular location">
    <subcellularLocation>
        <location evidence="1">Membrane</location>
        <topology evidence="1">Multi-pass membrane protein</topology>
    </subcellularLocation>
</comment>
<feature type="transmembrane region" description="Helical" evidence="6">
    <location>
        <begin position="388"/>
        <end position="406"/>
    </location>
</feature>
<feature type="transmembrane region" description="Helical" evidence="6">
    <location>
        <begin position="99"/>
        <end position="118"/>
    </location>
</feature>
<dbReference type="Gene3D" id="1.20.1250.20">
    <property type="entry name" value="MFS general substrate transporter like domains"/>
    <property type="match status" value="1"/>
</dbReference>
<feature type="transmembrane region" description="Helical" evidence="6">
    <location>
        <begin position="357"/>
        <end position="376"/>
    </location>
</feature>
<dbReference type="InterPro" id="IPR036259">
    <property type="entry name" value="MFS_trans_sf"/>
</dbReference>
<feature type="transmembrane region" description="Helical" evidence="6">
    <location>
        <begin position="124"/>
        <end position="144"/>
    </location>
</feature>
<dbReference type="GeneID" id="70189532"/>
<comment type="similarity">
    <text evidence="2">Belongs to the major facilitator superfamily. TCR/Tet family.</text>
</comment>
<gene>
    <name evidence="8" type="ORF">B0I36DRAFT_371093</name>
</gene>